<feature type="region of interest" description="Disordered" evidence="1">
    <location>
        <begin position="1"/>
        <end position="49"/>
    </location>
</feature>
<comment type="caution">
    <text evidence="2">The sequence shown here is derived from an EMBL/GenBank/DDBJ whole genome shotgun (WGS) entry which is preliminary data.</text>
</comment>
<dbReference type="AlphaFoldDB" id="A0AAN9R724"/>
<protein>
    <submittedName>
        <fullName evidence="2">Uncharacterized protein</fullName>
    </submittedName>
</protein>
<keyword evidence="3" id="KW-1185">Reference proteome</keyword>
<evidence type="ECO:0000313" key="2">
    <source>
        <dbReference type="EMBL" id="KAK7361622.1"/>
    </source>
</evidence>
<proteinExistence type="predicted"/>
<gene>
    <name evidence="2" type="ORF">VNO77_03693</name>
</gene>
<feature type="compositionally biased region" description="Polar residues" evidence="1">
    <location>
        <begin position="34"/>
        <end position="44"/>
    </location>
</feature>
<evidence type="ECO:0000256" key="1">
    <source>
        <dbReference type="SAM" id="MobiDB-lite"/>
    </source>
</evidence>
<organism evidence="2 3">
    <name type="scientific">Canavalia gladiata</name>
    <name type="common">Sword bean</name>
    <name type="synonym">Dolichos gladiatus</name>
    <dbReference type="NCBI Taxonomy" id="3824"/>
    <lineage>
        <taxon>Eukaryota</taxon>
        <taxon>Viridiplantae</taxon>
        <taxon>Streptophyta</taxon>
        <taxon>Embryophyta</taxon>
        <taxon>Tracheophyta</taxon>
        <taxon>Spermatophyta</taxon>
        <taxon>Magnoliopsida</taxon>
        <taxon>eudicotyledons</taxon>
        <taxon>Gunneridae</taxon>
        <taxon>Pentapetalae</taxon>
        <taxon>rosids</taxon>
        <taxon>fabids</taxon>
        <taxon>Fabales</taxon>
        <taxon>Fabaceae</taxon>
        <taxon>Papilionoideae</taxon>
        <taxon>50 kb inversion clade</taxon>
        <taxon>NPAAA clade</taxon>
        <taxon>indigoferoid/millettioid clade</taxon>
        <taxon>Phaseoleae</taxon>
        <taxon>Canavalia</taxon>
    </lineage>
</organism>
<sequence>MKRQRRSEPGAVEAVLRKRRSTHPGRKDMVSGTKIETQQSSSLKASPYGGSGQRLKVWNINMFGTMLKLRPWIPC</sequence>
<reference evidence="2 3" key="1">
    <citation type="submission" date="2024-01" db="EMBL/GenBank/DDBJ databases">
        <title>The genomes of 5 underutilized Papilionoideae crops provide insights into root nodulation and disease resistanc.</title>
        <authorList>
            <person name="Jiang F."/>
        </authorList>
    </citation>
    <scope>NUCLEOTIDE SEQUENCE [LARGE SCALE GENOMIC DNA]</scope>
    <source>
        <strain evidence="2">LVBAO_FW01</strain>
        <tissue evidence="2">Leaves</tissue>
    </source>
</reference>
<accession>A0AAN9R724</accession>
<name>A0AAN9R724_CANGL</name>
<dbReference type="EMBL" id="JAYMYQ010000001">
    <property type="protein sequence ID" value="KAK7361622.1"/>
    <property type="molecule type" value="Genomic_DNA"/>
</dbReference>
<evidence type="ECO:0000313" key="3">
    <source>
        <dbReference type="Proteomes" id="UP001367508"/>
    </source>
</evidence>
<dbReference type="Proteomes" id="UP001367508">
    <property type="component" value="Unassembled WGS sequence"/>
</dbReference>